<protein>
    <submittedName>
        <fullName evidence="1">Panthothenate synthetase</fullName>
    </submittedName>
</protein>
<reference evidence="1" key="1">
    <citation type="submission" date="2015-10" db="EMBL/GenBank/DDBJ databases">
        <authorList>
            <person name="Gilbert D.G."/>
        </authorList>
    </citation>
    <scope>NUCLEOTIDE SEQUENCE</scope>
</reference>
<accession>A0A160VBN5</accession>
<dbReference type="AlphaFoldDB" id="A0A160VBN5"/>
<gene>
    <name evidence="1" type="ORF">MGWOODY_Clf1624</name>
</gene>
<organism evidence="1">
    <name type="scientific">hydrothermal vent metagenome</name>
    <dbReference type="NCBI Taxonomy" id="652676"/>
    <lineage>
        <taxon>unclassified sequences</taxon>
        <taxon>metagenomes</taxon>
        <taxon>ecological metagenomes</taxon>
    </lineage>
</organism>
<proteinExistence type="predicted"/>
<name>A0A160VBN5_9ZZZZ</name>
<dbReference type="EMBL" id="FAXA01000460">
    <property type="protein sequence ID" value="CUV03716.1"/>
    <property type="molecule type" value="Genomic_DNA"/>
</dbReference>
<evidence type="ECO:0000313" key="1">
    <source>
        <dbReference type="EMBL" id="CUV03716.1"/>
    </source>
</evidence>
<sequence>MRMLLKASIPVEAGNATIKSGTLGSNIESILAEQKPEAAYFTLDNGMRTGFIFLDIQDASQLPAILEPWFLAFNASIELTPVMNGEDLGKAGPGIGVAVEKYG</sequence>